<dbReference type="KEGG" id="doe:DENOEST_2128"/>
<gene>
    <name evidence="2" type="ORF">DENOEST_2128</name>
</gene>
<keyword evidence="2" id="KW-0378">Hydrolase</keyword>
<protein>
    <submittedName>
        <fullName evidence="2">Hydrolase</fullName>
    </submittedName>
</protein>
<dbReference type="Gene3D" id="3.10.310.70">
    <property type="match status" value="1"/>
</dbReference>
<dbReference type="PANTHER" id="PTHR22642">
    <property type="entry name" value="IMIDAZOLONEPROPIONASE"/>
    <property type="match status" value="1"/>
</dbReference>
<accession>A0A6S6Y1W7</accession>
<evidence type="ECO:0000259" key="1">
    <source>
        <dbReference type="Pfam" id="PF07969"/>
    </source>
</evidence>
<dbReference type="RefSeq" id="WP_145770848.1">
    <property type="nucleotide sequence ID" value="NZ_LR778301.1"/>
</dbReference>
<dbReference type="AlphaFoldDB" id="A0A6S6Y1W7"/>
<dbReference type="EMBL" id="LR778301">
    <property type="protein sequence ID" value="CAB1369293.1"/>
    <property type="molecule type" value="Genomic_DNA"/>
</dbReference>
<dbReference type="Gene3D" id="2.30.40.10">
    <property type="entry name" value="Urease, subunit C, domain 1"/>
    <property type="match status" value="1"/>
</dbReference>
<organism evidence="2 3">
    <name type="scientific">Denitratisoma oestradiolicum</name>
    <dbReference type="NCBI Taxonomy" id="311182"/>
    <lineage>
        <taxon>Bacteria</taxon>
        <taxon>Pseudomonadati</taxon>
        <taxon>Pseudomonadota</taxon>
        <taxon>Betaproteobacteria</taxon>
        <taxon>Nitrosomonadales</taxon>
        <taxon>Sterolibacteriaceae</taxon>
        <taxon>Denitratisoma</taxon>
    </lineage>
</organism>
<proteinExistence type="predicted"/>
<dbReference type="Proteomes" id="UP000515733">
    <property type="component" value="Chromosome"/>
</dbReference>
<reference evidence="2 3" key="1">
    <citation type="submission" date="2020-03" db="EMBL/GenBank/DDBJ databases">
        <authorList>
            <consortium name="Genoscope - CEA"/>
            <person name="William W."/>
        </authorList>
    </citation>
    <scope>NUCLEOTIDE SEQUENCE [LARGE SCALE GENOMIC DNA]</scope>
    <source>
        <strain evidence="3">DSM 16959</strain>
    </source>
</reference>
<dbReference type="SUPFAM" id="SSF51556">
    <property type="entry name" value="Metallo-dependent hydrolases"/>
    <property type="match status" value="1"/>
</dbReference>
<name>A0A6S6Y1W7_9PROT</name>
<dbReference type="GO" id="GO:0016810">
    <property type="term" value="F:hydrolase activity, acting on carbon-nitrogen (but not peptide) bonds"/>
    <property type="evidence" value="ECO:0007669"/>
    <property type="project" value="InterPro"/>
</dbReference>
<dbReference type="Gene3D" id="3.20.20.140">
    <property type="entry name" value="Metal-dependent hydrolases"/>
    <property type="match status" value="2"/>
</dbReference>
<keyword evidence="3" id="KW-1185">Reference proteome</keyword>
<sequence>MLIRHCEIHGDTLSDLRIEGGAITDIGDQIHPRSGEEVLDAAGGALLPGLHDHHIHLLALAAALDSIPCGPPRVSTPEQLTLALTQAAAEAPEDGWLRGIGYHESVAGDIDRHWLDRVVPHRPLRIQHRSGRLWILNSRALQDLGADIPAKFTEDLARGRLHDADAWLRRRLGSRPPSLERVGKLLASHGITGVTDTSQHNGPEELAHFAAEQARGHLPQAVLLMGDARLDGAIAQGDVTPGHYKIHLHEADLPPFDDLCADIRRSHQTGRRVAIHCVTLTELVFASAALEAAGVLPGDRIEHGAVAPPDTLPRLAALGLTVVTQPNFVLERGDAYLRDVDKADLPWLYRARGLLEAGILLAAGSDAPYGNPNPWLSMEAAVCRRTAAGLSLGTEEALNPEQTLALFTGTADNPGGPSRPIEIGAPADLCLLDRPWRNARPRLGAVVVRGTWRQGRRLWNAEES</sequence>
<dbReference type="OrthoDB" id="9031471at2"/>
<dbReference type="SUPFAM" id="SSF51338">
    <property type="entry name" value="Composite domain of metallo-dependent hydrolases"/>
    <property type="match status" value="1"/>
</dbReference>
<dbReference type="InterPro" id="IPR011059">
    <property type="entry name" value="Metal-dep_hydrolase_composite"/>
</dbReference>
<dbReference type="InterPro" id="IPR032466">
    <property type="entry name" value="Metal_Hydrolase"/>
</dbReference>
<dbReference type="Pfam" id="PF07969">
    <property type="entry name" value="Amidohydro_3"/>
    <property type="match status" value="1"/>
</dbReference>
<evidence type="ECO:0000313" key="2">
    <source>
        <dbReference type="EMBL" id="CAB1369293.1"/>
    </source>
</evidence>
<dbReference type="PANTHER" id="PTHR22642:SF2">
    <property type="entry name" value="PROTEIN LONG AFTER FAR-RED 3"/>
    <property type="match status" value="1"/>
</dbReference>
<dbReference type="InterPro" id="IPR013108">
    <property type="entry name" value="Amidohydro_3"/>
</dbReference>
<feature type="domain" description="Amidohydrolase 3" evidence="1">
    <location>
        <begin position="37"/>
        <end position="457"/>
    </location>
</feature>
<evidence type="ECO:0000313" key="3">
    <source>
        <dbReference type="Proteomes" id="UP000515733"/>
    </source>
</evidence>